<dbReference type="InterPro" id="IPR016064">
    <property type="entry name" value="NAD/diacylglycerol_kinase_sf"/>
</dbReference>
<dbReference type="Pfam" id="PF00781">
    <property type="entry name" value="DAGK_cat"/>
    <property type="match status" value="1"/>
</dbReference>
<dbReference type="EMBL" id="CP158375">
    <property type="protein sequence ID" value="XDO95272.1"/>
    <property type="molecule type" value="Genomic_DNA"/>
</dbReference>
<dbReference type="Gene3D" id="2.60.200.40">
    <property type="match status" value="1"/>
</dbReference>
<reference evidence="2" key="1">
    <citation type="submission" date="2024-06" db="EMBL/GenBank/DDBJ databases">
        <title>Caulobacter inopinatus, sp. nov.</title>
        <authorList>
            <person name="Donachie S.P."/>
        </authorList>
    </citation>
    <scope>NUCLEOTIDE SEQUENCE</scope>
    <source>
        <strain evidence="2">73W</strain>
    </source>
</reference>
<dbReference type="RefSeq" id="WP_369058123.1">
    <property type="nucleotide sequence ID" value="NZ_CP158375.1"/>
</dbReference>
<protein>
    <submittedName>
        <fullName evidence="2">Diacylglycerol kinase family protein</fullName>
    </submittedName>
</protein>
<organism evidence="2">
    <name type="scientific">Caulobacter sp. 73W</name>
    <dbReference type="NCBI Taxonomy" id="3161137"/>
    <lineage>
        <taxon>Bacteria</taxon>
        <taxon>Pseudomonadati</taxon>
        <taxon>Pseudomonadota</taxon>
        <taxon>Alphaproteobacteria</taxon>
        <taxon>Caulobacterales</taxon>
        <taxon>Caulobacteraceae</taxon>
        <taxon>Caulobacter</taxon>
    </lineage>
</organism>
<evidence type="ECO:0000259" key="1">
    <source>
        <dbReference type="PROSITE" id="PS50146"/>
    </source>
</evidence>
<dbReference type="InterPro" id="IPR001206">
    <property type="entry name" value="Diacylglycerol_kinase_cat_dom"/>
</dbReference>
<sequence>MTNIQTKPAIRHVEVVVNPLSGSAGANARAEAEAILARYGVKARVSTPEDGVVPCLQRALDAGPDLLAVVAGDGTARCAAEMAGPDGPLVAPLPGGTMNMLPRQLYGDRDWKTALDDILTDGVVASVSGGEVDGRMFFVAAILGSPAHWAEAREAVREGQMWLAVQRAQRAVRRAFTGRLRYALDGGKTRKTEALTLMCPLVSTIMDADAQVLEATAVDPAGARDVFRLGFHAAVGDWRAAPSVHVDRCRYGAVWAGGRIPAILDGEPQRLSRTAQIKFKPDAFRALVPEAL</sequence>
<dbReference type="AlphaFoldDB" id="A0AB39KNT9"/>
<keyword evidence="2" id="KW-0808">Transferase</keyword>
<dbReference type="InterPro" id="IPR017438">
    <property type="entry name" value="ATP-NAD_kinase_N"/>
</dbReference>
<dbReference type="SUPFAM" id="SSF111331">
    <property type="entry name" value="NAD kinase/diacylglycerol kinase-like"/>
    <property type="match status" value="1"/>
</dbReference>
<dbReference type="Gene3D" id="3.40.50.10330">
    <property type="entry name" value="Probable inorganic polyphosphate/atp-NAD kinase, domain 1"/>
    <property type="match status" value="1"/>
</dbReference>
<keyword evidence="2" id="KW-0418">Kinase</keyword>
<accession>A0AB39KNT9</accession>
<gene>
    <name evidence="2" type="ORF">ABOZ73_10595</name>
</gene>
<dbReference type="PROSITE" id="PS50146">
    <property type="entry name" value="DAGK"/>
    <property type="match status" value="1"/>
</dbReference>
<name>A0AB39KNT9_9CAUL</name>
<dbReference type="GO" id="GO:0016301">
    <property type="term" value="F:kinase activity"/>
    <property type="evidence" value="ECO:0007669"/>
    <property type="project" value="UniProtKB-KW"/>
</dbReference>
<evidence type="ECO:0000313" key="2">
    <source>
        <dbReference type="EMBL" id="XDO95272.1"/>
    </source>
</evidence>
<proteinExistence type="predicted"/>
<feature type="domain" description="DAGKc" evidence="1">
    <location>
        <begin position="8"/>
        <end position="136"/>
    </location>
</feature>